<keyword evidence="2" id="KW-1185">Reference proteome</keyword>
<comment type="caution">
    <text evidence="1">The sequence shown here is derived from an EMBL/GenBank/DDBJ whole genome shotgun (WGS) entry which is preliminary data.</text>
</comment>
<dbReference type="Pfam" id="PF20090">
    <property type="entry name" value="DUF6482"/>
    <property type="match status" value="1"/>
</dbReference>
<dbReference type="RefSeq" id="WP_086745674.1">
    <property type="nucleotide sequence ID" value="NZ_MWPV01000007.1"/>
</dbReference>
<proteinExistence type="predicted"/>
<evidence type="ECO:0000313" key="2">
    <source>
        <dbReference type="Proteomes" id="UP000194841"/>
    </source>
</evidence>
<accession>A0A2C9ZZH1</accession>
<organism evidence="1 2">
    <name type="scientific">Pseudoalteromonas ulvae</name>
    <dbReference type="NCBI Taxonomy" id="107327"/>
    <lineage>
        <taxon>Bacteria</taxon>
        <taxon>Pseudomonadati</taxon>
        <taxon>Pseudomonadota</taxon>
        <taxon>Gammaproteobacteria</taxon>
        <taxon>Alteromonadales</taxon>
        <taxon>Pseudoalteromonadaceae</taxon>
        <taxon>Pseudoalteromonas</taxon>
    </lineage>
</organism>
<protein>
    <submittedName>
        <fullName evidence="1">Uncharacterized protein</fullName>
    </submittedName>
</protein>
<dbReference type="EMBL" id="MWPV01000007">
    <property type="protein sequence ID" value="OUL56160.1"/>
    <property type="molecule type" value="Genomic_DNA"/>
</dbReference>
<name>A0A2C9ZZH1_PSEDV</name>
<reference evidence="1 2" key="1">
    <citation type="submission" date="2017-02" db="EMBL/GenBank/DDBJ databases">
        <title>Pseudoalteromonas ulvae TC14 Genome.</title>
        <authorList>
            <person name="Molmeret M."/>
        </authorList>
    </citation>
    <scope>NUCLEOTIDE SEQUENCE [LARGE SCALE GENOMIC DNA]</scope>
    <source>
        <strain evidence="1">TC14</strain>
    </source>
</reference>
<gene>
    <name evidence="1" type="ORF">B1199_18785</name>
</gene>
<dbReference type="Proteomes" id="UP000194841">
    <property type="component" value="Unassembled WGS sequence"/>
</dbReference>
<dbReference type="AlphaFoldDB" id="A0A2C9ZZH1"/>
<evidence type="ECO:0000313" key="1">
    <source>
        <dbReference type="EMBL" id="OUL56160.1"/>
    </source>
</evidence>
<sequence>MKIHQLKSLLRDEQFQAVILSYADSNHYLVGAEDKQNNYFLLQDEKGKTKQFNSVREAENVLVAIGIEQANFIIETAYDEMIGRERCQAVSTSISLHP</sequence>
<dbReference type="OrthoDB" id="6266681at2"/>
<dbReference type="InterPro" id="IPR045508">
    <property type="entry name" value="DUF6482"/>
</dbReference>